<evidence type="ECO:0000256" key="4">
    <source>
        <dbReference type="ARBA" id="ARBA00022481"/>
    </source>
</evidence>
<dbReference type="GO" id="GO:0015628">
    <property type="term" value="P:protein secretion by the type II secretion system"/>
    <property type="evidence" value="ECO:0007669"/>
    <property type="project" value="InterPro"/>
</dbReference>
<dbReference type="RefSeq" id="WP_201168263.1">
    <property type="nucleotide sequence ID" value="NZ_JAEPWM010000002.1"/>
</dbReference>
<keyword evidence="6" id="KW-0812">Transmembrane</keyword>
<protein>
    <recommendedName>
        <fullName evidence="2">Type II secretion system protein H</fullName>
    </recommendedName>
    <alternativeName>
        <fullName evidence="10">General secretion pathway protein H</fullName>
    </alternativeName>
</protein>
<dbReference type="Pfam" id="PF07963">
    <property type="entry name" value="N_methyl"/>
    <property type="match status" value="1"/>
</dbReference>
<dbReference type="EMBL" id="JAEPWM010000002">
    <property type="protein sequence ID" value="MBK6006088.1"/>
    <property type="molecule type" value="Genomic_DNA"/>
</dbReference>
<dbReference type="NCBIfam" id="TIGR02532">
    <property type="entry name" value="IV_pilin_GFxxxE"/>
    <property type="match status" value="1"/>
</dbReference>
<evidence type="ECO:0000313" key="13">
    <source>
        <dbReference type="Proteomes" id="UP000630528"/>
    </source>
</evidence>
<evidence type="ECO:0000256" key="5">
    <source>
        <dbReference type="ARBA" id="ARBA00022519"/>
    </source>
</evidence>
<reference evidence="12" key="1">
    <citation type="journal article" date="2012" name="J. Microbiol. Biotechnol.">
        <title>Ramlibacter ginsenosidimutans sp. nov., with ginsenoside-converting activity.</title>
        <authorList>
            <person name="Wang L."/>
            <person name="An D.S."/>
            <person name="Kim S.G."/>
            <person name="Jin F.X."/>
            <person name="Kim S.C."/>
            <person name="Lee S.T."/>
            <person name="Im W.T."/>
        </authorList>
    </citation>
    <scope>NUCLEOTIDE SEQUENCE</scope>
    <source>
        <strain evidence="12">KACC 17527</strain>
    </source>
</reference>
<sequence>MNKRSPGFSLIEMLVAIALVVVLTTVAIPSFSSMLTNTRMAGELNTLLSALNLARSEASKRGLRVSVCPMSGTACANTTDWTAGWQVIQPDTNTQINIAPALAHGETLVSTVNTYPVFTAFGYTSFNGTLSIHDRNNTPSLYRCIVFNAGSWSAQQGASCP</sequence>
<keyword evidence="8" id="KW-0472">Membrane</keyword>
<gene>
    <name evidence="12" type="ORF">JJB11_08260</name>
</gene>
<evidence type="ECO:0000256" key="2">
    <source>
        <dbReference type="ARBA" id="ARBA00021549"/>
    </source>
</evidence>
<evidence type="ECO:0000256" key="1">
    <source>
        <dbReference type="ARBA" id="ARBA00004377"/>
    </source>
</evidence>
<dbReference type="GO" id="GO:0015627">
    <property type="term" value="C:type II protein secretion system complex"/>
    <property type="evidence" value="ECO:0007669"/>
    <property type="project" value="InterPro"/>
</dbReference>
<name>A0A934TRR6_9BURK</name>
<keyword evidence="4" id="KW-0488">Methylation</keyword>
<feature type="domain" description="General secretion pathway GspH" evidence="11">
    <location>
        <begin position="44"/>
        <end position="149"/>
    </location>
</feature>
<reference evidence="12" key="2">
    <citation type="submission" date="2021-01" db="EMBL/GenBank/DDBJ databases">
        <authorList>
            <person name="Kang M."/>
        </authorList>
    </citation>
    <scope>NUCLEOTIDE SEQUENCE</scope>
    <source>
        <strain evidence="12">KACC 17527</strain>
    </source>
</reference>
<evidence type="ECO:0000256" key="3">
    <source>
        <dbReference type="ARBA" id="ARBA00022475"/>
    </source>
</evidence>
<accession>A0A934TRR6</accession>
<dbReference type="Pfam" id="PF12019">
    <property type="entry name" value="GspH"/>
    <property type="match status" value="1"/>
</dbReference>
<evidence type="ECO:0000256" key="6">
    <source>
        <dbReference type="ARBA" id="ARBA00022692"/>
    </source>
</evidence>
<dbReference type="AlphaFoldDB" id="A0A934TRR6"/>
<keyword evidence="7" id="KW-1133">Transmembrane helix</keyword>
<dbReference type="Gene3D" id="3.55.40.10">
    <property type="entry name" value="minor pseudopilin epsh domain"/>
    <property type="match status" value="1"/>
</dbReference>
<evidence type="ECO:0000256" key="9">
    <source>
        <dbReference type="ARBA" id="ARBA00025772"/>
    </source>
</evidence>
<dbReference type="GO" id="GO:0005886">
    <property type="term" value="C:plasma membrane"/>
    <property type="evidence" value="ECO:0007669"/>
    <property type="project" value="UniProtKB-SubCell"/>
</dbReference>
<comment type="subcellular location">
    <subcellularLocation>
        <location evidence="1">Cell inner membrane</location>
        <topology evidence="1">Single-pass membrane protein</topology>
    </subcellularLocation>
</comment>
<dbReference type="SUPFAM" id="SSF54523">
    <property type="entry name" value="Pili subunits"/>
    <property type="match status" value="1"/>
</dbReference>
<evidence type="ECO:0000256" key="7">
    <source>
        <dbReference type="ARBA" id="ARBA00022989"/>
    </source>
</evidence>
<evidence type="ECO:0000256" key="8">
    <source>
        <dbReference type="ARBA" id="ARBA00023136"/>
    </source>
</evidence>
<proteinExistence type="inferred from homology"/>
<dbReference type="InterPro" id="IPR012902">
    <property type="entry name" value="N_methyl_site"/>
</dbReference>
<dbReference type="InterPro" id="IPR022346">
    <property type="entry name" value="T2SS_GspH"/>
</dbReference>
<keyword evidence="13" id="KW-1185">Reference proteome</keyword>
<organism evidence="12 13">
    <name type="scientific">Ramlibacter ginsenosidimutans</name>
    <dbReference type="NCBI Taxonomy" id="502333"/>
    <lineage>
        <taxon>Bacteria</taxon>
        <taxon>Pseudomonadati</taxon>
        <taxon>Pseudomonadota</taxon>
        <taxon>Betaproteobacteria</taxon>
        <taxon>Burkholderiales</taxon>
        <taxon>Comamonadaceae</taxon>
        <taxon>Ramlibacter</taxon>
    </lineage>
</organism>
<comment type="caution">
    <text evidence="12">The sequence shown here is derived from an EMBL/GenBank/DDBJ whole genome shotgun (WGS) entry which is preliminary data.</text>
</comment>
<evidence type="ECO:0000259" key="11">
    <source>
        <dbReference type="Pfam" id="PF12019"/>
    </source>
</evidence>
<evidence type="ECO:0000313" key="12">
    <source>
        <dbReference type="EMBL" id="MBK6006088.1"/>
    </source>
</evidence>
<keyword evidence="5" id="KW-0997">Cell inner membrane</keyword>
<dbReference type="Proteomes" id="UP000630528">
    <property type="component" value="Unassembled WGS sequence"/>
</dbReference>
<evidence type="ECO:0000256" key="10">
    <source>
        <dbReference type="ARBA" id="ARBA00030775"/>
    </source>
</evidence>
<keyword evidence="3" id="KW-1003">Cell membrane</keyword>
<comment type="similarity">
    <text evidence="9">Belongs to the GSP H family.</text>
</comment>
<dbReference type="InterPro" id="IPR045584">
    <property type="entry name" value="Pilin-like"/>
</dbReference>